<reference evidence="2" key="1">
    <citation type="submission" date="2023-03" db="EMBL/GenBank/DDBJ databases">
        <title>Complete genome of Cladonia borealis.</title>
        <authorList>
            <person name="Park H."/>
        </authorList>
    </citation>
    <scope>NUCLEOTIDE SEQUENCE</scope>
    <source>
        <strain evidence="2">ANT050790</strain>
    </source>
</reference>
<feature type="compositionally biased region" description="Polar residues" evidence="1">
    <location>
        <begin position="15"/>
        <end position="27"/>
    </location>
</feature>
<sequence>MFKAPQPFEHYHVINGNSNMIQPQGPQENEDPSFKIPSNLKQTTQPTQNPESKEGTPARAHKSISWDGPVWCSRFGRFENKADAIADDWPQQGLYRCEKHQCDCRVPTHQHSYVNDLKRRVEPMVESIVRLEQVVEKLVKHFVEKGEDLAHLGHQNGHDHGKSTEGTAEQREDTTSYNHHVTIEESLRRLEARVESVVNHIVEKDKDNSLVRDGFGKAGKPDEGAVFAGGRKNFSRCRIDDTIWKMQSYLHTIL</sequence>
<evidence type="ECO:0000313" key="2">
    <source>
        <dbReference type="EMBL" id="KAK0507387.1"/>
    </source>
</evidence>
<feature type="region of interest" description="Disordered" evidence="1">
    <location>
        <begin position="151"/>
        <end position="175"/>
    </location>
</feature>
<accession>A0AA39UXI9</accession>
<organism evidence="2 3">
    <name type="scientific">Cladonia borealis</name>
    <dbReference type="NCBI Taxonomy" id="184061"/>
    <lineage>
        <taxon>Eukaryota</taxon>
        <taxon>Fungi</taxon>
        <taxon>Dikarya</taxon>
        <taxon>Ascomycota</taxon>
        <taxon>Pezizomycotina</taxon>
        <taxon>Lecanoromycetes</taxon>
        <taxon>OSLEUM clade</taxon>
        <taxon>Lecanoromycetidae</taxon>
        <taxon>Lecanorales</taxon>
        <taxon>Lecanorineae</taxon>
        <taxon>Cladoniaceae</taxon>
        <taxon>Cladonia</taxon>
    </lineage>
</organism>
<feature type="compositionally biased region" description="Basic and acidic residues" evidence="1">
    <location>
        <begin position="151"/>
        <end position="174"/>
    </location>
</feature>
<dbReference type="Proteomes" id="UP001166286">
    <property type="component" value="Unassembled WGS sequence"/>
</dbReference>
<name>A0AA39UXI9_9LECA</name>
<protein>
    <submittedName>
        <fullName evidence="2">Uncharacterized protein</fullName>
    </submittedName>
</protein>
<evidence type="ECO:0000313" key="3">
    <source>
        <dbReference type="Proteomes" id="UP001166286"/>
    </source>
</evidence>
<keyword evidence="3" id="KW-1185">Reference proteome</keyword>
<evidence type="ECO:0000256" key="1">
    <source>
        <dbReference type="SAM" id="MobiDB-lite"/>
    </source>
</evidence>
<feature type="compositionally biased region" description="Polar residues" evidence="1">
    <location>
        <begin position="39"/>
        <end position="50"/>
    </location>
</feature>
<dbReference type="AlphaFoldDB" id="A0AA39UXI9"/>
<gene>
    <name evidence="2" type="ORF">JMJ35_010425</name>
</gene>
<comment type="caution">
    <text evidence="2">The sequence shown here is derived from an EMBL/GenBank/DDBJ whole genome shotgun (WGS) entry which is preliminary data.</text>
</comment>
<proteinExistence type="predicted"/>
<feature type="region of interest" description="Disordered" evidence="1">
    <location>
        <begin position="13"/>
        <end position="62"/>
    </location>
</feature>
<dbReference type="EMBL" id="JAFEKC020000024">
    <property type="protein sequence ID" value="KAK0507387.1"/>
    <property type="molecule type" value="Genomic_DNA"/>
</dbReference>